<dbReference type="NCBIfam" id="TIGR00396">
    <property type="entry name" value="leuS_bact"/>
    <property type="match status" value="1"/>
</dbReference>
<dbReference type="GO" id="GO:0006429">
    <property type="term" value="P:leucyl-tRNA aminoacylation"/>
    <property type="evidence" value="ECO:0007669"/>
    <property type="project" value="UniProtKB-UniRule"/>
</dbReference>
<evidence type="ECO:0000256" key="7">
    <source>
        <dbReference type="ARBA" id="ARBA00023146"/>
    </source>
</evidence>
<evidence type="ECO:0000313" key="12">
    <source>
        <dbReference type="EMBL" id="OGD71886.1"/>
    </source>
</evidence>
<feature type="domain" description="Leucyl-tRNA synthetase editing" evidence="11">
    <location>
        <begin position="233"/>
        <end position="419"/>
    </location>
</feature>
<dbReference type="InterPro" id="IPR015413">
    <property type="entry name" value="Methionyl/Leucyl_tRNA_Synth"/>
</dbReference>
<protein>
    <recommendedName>
        <fullName evidence="2 8">Leucine--tRNA ligase</fullName>
        <ecNumber evidence="2 8">6.1.1.4</ecNumber>
    </recommendedName>
</protein>
<organism evidence="12 13">
    <name type="scientific">Candidatus Collierbacteria bacterium RIFCSPHIGHO2_01_FULL_50_25</name>
    <dbReference type="NCBI Taxonomy" id="1817722"/>
    <lineage>
        <taxon>Bacteria</taxon>
        <taxon>Candidatus Collieribacteriota</taxon>
    </lineage>
</organism>
<evidence type="ECO:0000313" key="13">
    <source>
        <dbReference type="Proteomes" id="UP000177979"/>
    </source>
</evidence>
<evidence type="ECO:0000259" key="11">
    <source>
        <dbReference type="Pfam" id="PF13603"/>
    </source>
</evidence>
<evidence type="ECO:0000256" key="9">
    <source>
        <dbReference type="RuleBase" id="RU363039"/>
    </source>
</evidence>
<dbReference type="Pfam" id="PF13603">
    <property type="entry name" value="tRNA-synt_1_2"/>
    <property type="match status" value="1"/>
</dbReference>
<dbReference type="PANTHER" id="PTHR43740">
    <property type="entry name" value="LEUCYL-TRNA SYNTHETASE"/>
    <property type="match status" value="1"/>
</dbReference>
<feature type="domain" description="Methionyl/Leucyl tRNA synthetase" evidence="10">
    <location>
        <begin position="45"/>
        <end position="186"/>
    </location>
</feature>
<dbReference type="STRING" id="1817722.A2703_02010"/>
<dbReference type="GO" id="GO:0004823">
    <property type="term" value="F:leucine-tRNA ligase activity"/>
    <property type="evidence" value="ECO:0007669"/>
    <property type="project" value="UniProtKB-UniRule"/>
</dbReference>
<evidence type="ECO:0000256" key="5">
    <source>
        <dbReference type="ARBA" id="ARBA00022840"/>
    </source>
</evidence>
<dbReference type="Gene3D" id="1.10.730.10">
    <property type="entry name" value="Isoleucyl-tRNA Synthetase, Domain 1"/>
    <property type="match status" value="1"/>
</dbReference>
<keyword evidence="5 9" id="KW-0067">ATP-binding</keyword>
<dbReference type="GO" id="GO:0005524">
    <property type="term" value="F:ATP binding"/>
    <property type="evidence" value="ECO:0007669"/>
    <property type="project" value="UniProtKB-KW"/>
</dbReference>
<evidence type="ECO:0000256" key="2">
    <source>
        <dbReference type="ARBA" id="ARBA00013164"/>
    </source>
</evidence>
<dbReference type="SUPFAM" id="SSF50677">
    <property type="entry name" value="ValRS/IleRS/LeuRS editing domain"/>
    <property type="match status" value="1"/>
</dbReference>
<dbReference type="SUPFAM" id="SSF52374">
    <property type="entry name" value="Nucleotidylyl transferase"/>
    <property type="match status" value="1"/>
</dbReference>
<dbReference type="AlphaFoldDB" id="A0A1F5EX59"/>
<dbReference type="InterPro" id="IPR014729">
    <property type="entry name" value="Rossmann-like_a/b/a_fold"/>
</dbReference>
<evidence type="ECO:0000259" key="10">
    <source>
        <dbReference type="Pfam" id="PF09334"/>
    </source>
</evidence>
<dbReference type="PANTHER" id="PTHR43740:SF2">
    <property type="entry name" value="LEUCINE--TRNA LIGASE, MITOCHONDRIAL"/>
    <property type="match status" value="1"/>
</dbReference>
<comment type="similarity">
    <text evidence="1 9">Belongs to the class-I aminoacyl-tRNA synthetase family.</text>
</comment>
<proteinExistence type="inferred from homology"/>
<dbReference type="InterPro" id="IPR009008">
    <property type="entry name" value="Val/Leu/Ile-tRNA-synth_edit"/>
</dbReference>
<reference evidence="12 13" key="1">
    <citation type="journal article" date="2016" name="Nat. Commun.">
        <title>Thousands of microbial genomes shed light on interconnected biogeochemical processes in an aquifer system.</title>
        <authorList>
            <person name="Anantharaman K."/>
            <person name="Brown C.T."/>
            <person name="Hug L.A."/>
            <person name="Sharon I."/>
            <person name="Castelle C.J."/>
            <person name="Probst A.J."/>
            <person name="Thomas B.C."/>
            <person name="Singh A."/>
            <person name="Wilkins M.J."/>
            <person name="Karaoz U."/>
            <person name="Brodie E.L."/>
            <person name="Williams K.H."/>
            <person name="Hubbard S.S."/>
            <person name="Banfield J.F."/>
        </authorList>
    </citation>
    <scope>NUCLEOTIDE SEQUENCE [LARGE SCALE GENOMIC DNA]</scope>
</reference>
<accession>A0A1F5EX59</accession>
<dbReference type="Pfam" id="PF09334">
    <property type="entry name" value="tRNA-synt_1g"/>
    <property type="match status" value="1"/>
</dbReference>
<dbReference type="InterPro" id="IPR002302">
    <property type="entry name" value="Leu-tRNA-ligase"/>
</dbReference>
<dbReference type="EC" id="6.1.1.4" evidence="2 8"/>
<dbReference type="Gene3D" id="3.40.50.620">
    <property type="entry name" value="HUPs"/>
    <property type="match status" value="2"/>
</dbReference>
<sequence length="522" mass="59576">MNEPKVGEKYNPAEIEKKWISRWEEKQTYATPERSSKPKSYVLGMFPYPSGEGLHTGHGRIFTAVDVIGRYQRMKGYDVLMPMGWDAFGLPAENAAIKAHKNPIDMVPHNEVNFKRQMMNLGLSYDWDRAFSTADPAYYKWTQWLFLKLYSIKNDKGERLVYRKEVSINWCPFCKTGLANEEVQADGTHERCGTKVTQKLLPQWCMRITDYADRLLKDLNGLDWPEGILAQQRNWIGKDRGLMINFKTTDGENLPVWTKFWETIFGTTFIVISPEKVLESIGRGKQFFMEVRSYVNEAVNKSEQTRLEGEKEKTGVNTGLVAVNPANGKEVPVYVADYVLANVGTGVVMGVPAHDKRDFDFAIKYGIPLLQVVEYEDETINEAVAKGKKSHEGEGKLVNSGKFDGMDAWGKGKEEMATWMIKEGYASWKINYHLRDWVFSRQRYWGEPFPLVYCPKCGDENGVVPLADDQLPLKLPYLQSYEPTETGQSPLSRVKEWVETTCPNCGGPVRRETDTMPNWAGS</sequence>
<keyword evidence="3 9" id="KW-0436">Ligase</keyword>
<dbReference type="InterPro" id="IPR025709">
    <property type="entry name" value="Leu_tRNA-synth_edit"/>
</dbReference>
<dbReference type="GO" id="GO:0005829">
    <property type="term" value="C:cytosol"/>
    <property type="evidence" value="ECO:0007669"/>
    <property type="project" value="TreeGrafter"/>
</dbReference>
<dbReference type="EMBL" id="MFAG01000019">
    <property type="protein sequence ID" value="OGD71886.1"/>
    <property type="molecule type" value="Genomic_DNA"/>
</dbReference>
<dbReference type="GO" id="GO:0002161">
    <property type="term" value="F:aminoacyl-tRNA deacylase activity"/>
    <property type="evidence" value="ECO:0007669"/>
    <property type="project" value="InterPro"/>
</dbReference>
<evidence type="ECO:0000256" key="1">
    <source>
        <dbReference type="ARBA" id="ARBA00005594"/>
    </source>
</evidence>
<feature type="non-terminal residue" evidence="12">
    <location>
        <position position="522"/>
    </location>
</feature>
<keyword evidence="7 9" id="KW-0030">Aminoacyl-tRNA synthetase</keyword>
<name>A0A1F5EX59_9BACT</name>
<comment type="caution">
    <text evidence="12">The sequence shown here is derived from an EMBL/GenBank/DDBJ whole genome shotgun (WGS) entry which is preliminary data.</text>
</comment>
<evidence type="ECO:0000256" key="4">
    <source>
        <dbReference type="ARBA" id="ARBA00022741"/>
    </source>
</evidence>
<evidence type="ECO:0000256" key="6">
    <source>
        <dbReference type="ARBA" id="ARBA00022917"/>
    </source>
</evidence>
<keyword evidence="6 9" id="KW-0648">Protein biosynthesis</keyword>
<evidence type="ECO:0000256" key="8">
    <source>
        <dbReference type="NCBIfam" id="TIGR00396"/>
    </source>
</evidence>
<keyword evidence="4 9" id="KW-0547">Nucleotide-binding</keyword>
<gene>
    <name evidence="12" type="ORF">A2703_02010</name>
</gene>
<dbReference type="Proteomes" id="UP000177979">
    <property type="component" value="Unassembled WGS sequence"/>
</dbReference>
<dbReference type="PRINTS" id="PR00985">
    <property type="entry name" value="TRNASYNTHLEU"/>
</dbReference>
<evidence type="ECO:0000256" key="3">
    <source>
        <dbReference type="ARBA" id="ARBA00022598"/>
    </source>
</evidence>
<dbReference type="FunFam" id="3.40.50.620:FF:000060">
    <property type="entry name" value="Leucine--tRNA ligase"/>
    <property type="match status" value="1"/>
</dbReference>